<dbReference type="SUPFAM" id="SSF74650">
    <property type="entry name" value="Galactose mutarotase-like"/>
    <property type="match status" value="1"/>
</dbReference>
<gene>
    <name evidence="8" type="ORF">SAMN05216421_0540</name>
</gene>
<dbReference type="InterPro" id="IPR037018">
    <property type="entry name" value="GH65_N"/>
</dbReference>
<feature type="binding site" evidence="5">
    <location>
        <begin position="613"/>
        <end position="614"/>
    </location>
    <ligand>
        <name>substrate</name>
    </ligand>
</feature>
<dbReference type="GO" id="GO:0004553">
    <property type="term" value="F:hydrolase activity, hydrolyzing O-glycosyl compounds"/>
    <property type="evidence" value="ECO:0007669"/>
    <property type="project" value="TreeGrafter"/>
</dbReference>
<dbReference type="InterPro" id="IPR011013">
    <property type="entry name" value="Gal_mutarotase_sf_dom"/>
</dbReference>
<dbReference type="InterPro" id="IPR005196">
    <property type="entry name" value="Glyco_hydro_65_N"/>
</dbReference>
<dbReference type="AlphaFoldDB" id="A0A1H1MUB1"/>
<evidence type="ECO:0000259" key="6">
    <source>
        <dbReference type="Pfam" id="PF03632"/>
    </source>
</evidence>
<dbReference type="Gene3D" id="2.70.98.40">
    <property type="entry name" value="Glycoside hydrolase, family 65, N-terminal domain"/>
    <property type="match status" value="1"/>
</dbReference>
<dbReference type="InterPro" id="IPR012341">
    <property type="entry name" value="6hp_glycosidase-like_sf"/>
</dbReference>
<dbReference type="InterPro" id="IPR008928">
    <property type="entry name" value="6-hairpin_glycosidase_sf"/>
</dbReference>
<feature type="binding site" evidence="5">
    <location>
        <begin position="356"/>
        <end position="357"/>
    </location>
    <ligand>
        <name>substrate</name>
    </ligand>
</feature>
<dbReference type="Pfam" id="PF03632">
    <property type="entry name" value="Glyco_hydro_65m"/>
    <property type="match status" value="1"/>
</dbReference>
<protein>
    <submittedName>
        <fullName evidence="8">Trehalose and maltose hydrolase (Possible phosphorylase)</fullName>
    </submittedName>
</protein>
<dbReference type="Gene3D" id="1.50.10.10">
    <property type="match status" value="1"/>
</dbReference>
<evidence type="ECO:0000259" key="7">
    <source>
        <dbReference type="Pfam" id="PF03636"/>
    </source>
</evidence>
<evidence type="ECO:0000256" key="3">
    <source>
        <dbReference type="ARBA" id="ARBA00022679"/>
    </source>
</evidence>
<reference evidence="9" key="1">
    <citation type="submission" date="2016-10" db="EMBL/GenBank/DDBJ databases">
        <authorList>
            <person name="Varghese N."/>
            <person name="Submissions S."/>
        </authorList>
    </citation>
    <scope>NUCLEOTIDE SEQUENCE [LARGE SCALE GENOMIC DNA]</scope>
    <source>
        <strain evidence="9">NRRL B-51270</strain>
    </source>
</reference>
<evidence type="ECO:0000313" key="8">
    <source>
        <dbReference type="EMBL" id="SDR90228.1"/>
    </source>
</evidence>
<evidence type="ECO:0000256" key="4">
    <source>
        <dbReference type="PIRSR" id="PIRSR036289-50"/>
    </source>
</evidence>
<keyword evidence="9" id="KW-1185">Reference proteome</keyword>
<dbReference type="RefSeq" id="WP_093391701.1">
    <property type="nucleotide sequence ID" value="NZ_LT629736.1"/>
</dbReference>
<dbReference type="EMBL" id="LT629736">
    <property type="protein sequence ID" value="SDR90228.1"/>
    <property type="molecule type" value="Genomic_DNA"/>
</dbReference>
<dbReference type="Pfam" id="PF03636">
    <property type="entry name" value="Glyco_hydro_65N"/>
    <property type="match status" value="1"/>
</dbReference>
<dbReference type="InterPro" id="IPR005195">
    <property type="entry name" value="Glyco_hydro_65_M"/>
</dbReference>
<dbReference type="PANTHER" id="PTHR11051">
    <property type="entry name" value="GLYCOSYL HYDROLASE-RELATED"/>
    <property type="match status" value="1"/>
</dbReference>
<dbReference type="GO" id="GO:0016757">
    <property type="term" value="F:glycosyltransferase activity"/>
    <property type="evidence" value="ECO:0007669"/>
    <property type="project" value="UniProtKB-KW"/>
</dbReference>
<feature type="domain" description="Glycoside hydrolase family 65 N-terminal" evidence="7">
    <location>
        <begin position="13"/>
        <end position="265"/>
    </location>
</feature>
<feature type="domain" description="Glycoside hydrolase family 65 central catalytic" evidence="6">
    <location>
        <begin position="320"/>
        <end position="712"/>
    </location>
</feature>
<dbReference type="STRING" id="487184.SAMN05216421_0540"/>
<evidence type="ECO:0000256" key="1">
    <source>
        <dbReference type="ARBA" id="ARBA00006768"/>
    </source>
</evidence>
<comment type="similarity">
    <text evidence="1">Belongs to the glycosyl hydrolase 65 family.</text>
</comment>
<dbReference type="SUPFAM" id="SSF48208">
    <property type="entry name" value="Six-hairpin glycosidases"/>
    <property type="match status" value="1"/>
</dbReference>
<proteinExistence type="inferred from homology"/>
<feature type="active site" description="Proton donor" evidence="4">
    <location>
        <position position="495"/>
    </location>
</feature>
<dbReference type="PANTHER" id="PTHR11051:SF8">
    <property type="entry name" value="PROTEIN-GLUCOSYLGALACTOSYLHYDROXYLYSINE GLUCOSIDASE"/>
    <property type="match status" value="1"/>
</dbReference>
<keyword evidence="3" id="KW-0808">Transferase</keyword>
<dbReference type="InterPro" id="IPR017045">
    <property type="entry name" value="Malt_Pase/Glycosyl_Hdrlase"/>
</dbReference>
<name>A0A1H1MUB1_9GAMM</name>
<keyword evidence="2" id="KW-0328">Glycosyltransferase</keyword>
<sequence>MVSEATSWQVVFDQFEPIDERRREALLALGNGVLSWRASAPETSACHAGHPSHYAGLYCAGWYDKAPRDVNGTTSELAALARLPDPFGLSVSPDGQQWFDLHAVELQRYQQSLHMDAGQLRRRICFVLAGRTWELEEVRFVSMADPHLAVLRWELDLPAGLEHVHLRTVLDGSVDNSLINKNLAYEGRRLKDVHIENSRDGHATLNAHLTSPGRRLAMAVHTIVPGKAVDWDGVLCRDRLCQETIVRPAGEQRLVIEKRVVVLTDDQIPADARRAHDQVLTSLPHQPFEALRTEHELKWSELWAQMPMRLSDDKLERALRLHAFHLLQAVSPHSLERDQGFPPRGWHEGYYGQVFWDEIFAFPFLVSHFPELARGLLSYRHRRLDTARERARRAGLSGAMFPWRSGSDGEEETPPFQQNPLSGRWMPDYTHLQWHIGSAIAYDAWQLFLATGDQALLANEAGELILEVARFWASAVEFDEASERYVIRGVIGPDEYHNLYPDRDRPGLDNNAYTNLMACWTLRLGKQVIANLRDYQAIELRERIGLQPDEPKLWCDIADRMYLPLLENGVLSQFDGFKDLLPPPDAWLHDDRPRLDWMLEAKGDRCDRYQLSKQPDVLMLLHLFPPRVLLELVNRLGYRFDEADIRRTAEYHLGHITHESSLSTVVCAGALTHLDAGASWRYFLDTAAVDLAAPSQSGTLEGIHLGAMSGSLDVLQRHYLGIWPEQDGLHVLPAPPHSLGDVEQKVWFRGAELSIALSGDVLRLVVEKTDRGPVLVHHPTGQAWLDQGNALAIHTQRK</sequence>
<dbReference type="GO" id="GO:0030246">
    <property type="term" value="F:carbohydrate binding"/>
    <property type="evidence" value="ECO:0007669"/>
    <property type="project" value="InterPro"/>
</dbReference>
<dbReference type="Proteomes" id="UP000243207">
    <property type="component" value="Chromosome I"/>
</dbReference>
<organism evidence="8 9">
    <name type="scientific">Halopseudomonas xinjiangensis</name>
    <dbReference type="NCBI Taxonomy" id="487184"/>
    <lineage>
        <taxon>Bacteria</taxon>
        <taxon>Pseudomonadati</taxon>
        <taxon>Pseudomonadota</taxon>
        <taxon>Gammaproteobacteria</taxon>
        <taxon>Pseudomonadales</taxon>
        <taxon>Pseudomonadaceae</taxon>
        <taxon>Halopseudomonas</taxon>
    </lineage>
</organism>
<evidence type="ECO:0000313" key="9">
    <source>
        <dbReference type="Proteomes" id="UP000243207"/>
    </source>
</evidence>
<dbReference type="PIRSF" id="PIRSF036289">
    <property type="entry name" value="Glycosyl_hydrolase_malt_phosph"/>
    <property type="match status" value="1"/>
</dbReference>
<keyword evidence="8" id="KW-0378">Hydrolase</keyword>
<accession>A0A1H1MUB1</accession>
<evidence type="ECO:0000256" key="2">
    <source>
        <dbReference type="ARBA" id="ARBA00022676"/>
    </source>
</evidence>
<evidence type="ECO:0000256" key="5">
    <source>
        <dbReference type="PIRSR" id="PIRSR036289-51"/>
    </source>
</evidence>
<dbReference type="GO" id="GO:0005975">
    <property type="term" value="P:carbohydrate metabolic process"/>
    <property type="evidence" value="ECO:0007669"/>
    <property type="project" value="InterPro"/>
</dbReference>